<reference evidence="1" key="1">
    <citation type="submission" date="2023-03" db="EMBL/GenBank/DDBJ databases">
        <title>Amycolatopsis taiwanensis NBRC 103393.</title>
        <authorList>
            <person name="Ichikawa N."/>
            <person name="Sato H."/>
            <person name="Tonouchi N."/>
        </authorList>
    </citation>
    <scope>NUCLEOTIDE SEQUENCE</scope>
    <source>
        <strain evidence="1">NBRC 103393</strain>
    </source>
</reference>
<dbReference type="AlphaFoldDB" id="A0A9W6QYK5"/>
<sequence length="69" mass="7763">MSPVQAREFPVQAREFPVQAPEFPVRPGVSPVQALEFRLPNTDTDGKPLALHGMTAQFRVQARQPRHND</sequence>
<proteinExistence type="predicted"/>
<keyword evidence="2" id="KW-1185">Reference proteome</keyword>
<dbReference type="RefSeq" id="WP_285486356.1">
    <property type="nucleotide sequence ID" value="NZ_BSTI01000003.1"/>
</dbReference>
<evidence type="ECO:0000313" key="1">
    <source>
        <dbReference type="EMBL" id="GLY64933.1"/>
    </source>
</evidence>
<dbReference type="Proteomes" id="UP001165136">
    <property type="component" value="Unassembled WGS sequence"/>
</dbReference>
<protein>
    <submittedName>
        <fullName evidence="1">Uncharacterized protein</fullName>
    </submittedName>
</protein>
<accession>A0A9W6QYK5</accession>
<organism evidence="1 2">
    <name type="scientific">Amycolatopsis taiwanensis</name>
    <dbReference type="NCBI Taxonomy" id="342230"/>
    <lineage>
        <taxon>Bacteria</taxon>
        <taxon>Bacillati</taxon>
        <taxon>Actinomycetota</taxon>
        <taxon>Actinomycetes</taxon>
        <taxon>Pseudonocardiales</taxon>
        <taxon>Pseudonocardiaceae</taxon>
        <taxon>Amycolatopsis</taxon>
    </lineage>
</organism>
<name>A0A9W6QYK5_9PSEU</name>
<comment type="caution">
    <text evidence="1">The sequence shown here is derived from an EMBL/GenBank/DDBJ whole genome shotgun (WGS) entry which is preliminary data.</text>
</comment>
<gene>
    <name evidence="1" type="ORF">Atai01_15520</name>
</gene>
<dbReference type="EMBL" id="BSTI01000003">
    <property type="protein sequence ID" value="GLY64933.1"/>
    <property type="molecule type" value="Genomic_DNA"/>
</dbReference>
<evidence type="ECO:0000313" key="2">
    <source>
        <dbReference type="Proteomes" id="UP001165136"/>
    </source>
</evidence>